<dbReference type="InterPro" id="IPR011990">
    <property type="entry name" value="TPR-like_helical_dom_sf"/>
</dbReference>
<gene>
    <name evidence="2" type="ORF">J9260_07765</name>
</gene>
<keyword evidence="1" id="KW-0472">Membrane</keyword>
<dbReference type="Gene3D" id="1.25.40.10">
    <property type="entry name" value="Tetratricopeptide repeat domain"/>
    <property type="match status" value="1"/>
</dbReference>
<sequence length="471" mass="52550">MSKTFAACQLQGVFFPAHKQQTFHRINLEYLVPLQALGRQHVYSLLDAGLRSNLRKAGGADDVLHSLRPQLETLASHVSVQGLSLMQGREDLRKQLLARSQGSFSLYRASMGADFASKKLAESLVTEGQAAQQRVILAEHMLHDAVAANADNYRAHFELGWMYLFLLGKLERAATHFQAAVQHAQLLDPAFAQFARRHLADAYYGNGQFSAAVETALRATHAVGLDDMESAYECARYLAAEGANNAAAERLAQVVARSPVYYVQAQMEPDFANNTEIGGMLRDLRSVRVKRIQTYVQTHWQQHPMAVLALPDQINSGDLFKQVVHQHVRVLSHLPYVTLSQREQQIGKLILAASQKRIVREVQHRSRHYEQVAEQQRSRWGWVNQIGGVLIHASAVLLLAALMFYLLRMVSGFFGIGGLLGSDEVINQLLGSMLLLGATGITLFQFVPFGVKRLLRKQVELDNTLHVLRSS</sequence>
<keyword evidence="1" id="KW-1133">Transmembrane helix</keyword>
<proteinExistence type="predicted"/>
<dbReference type="SUPFAM" id="SSF48452">
    <property type="entry name" value="TPR-like"/>
    <property type="match status" value="1"/>
</dbReference>
<dbReference type="EMBL" id="CP072793">
    <property type="protein sequence ID" value="QTR54964.1"/>
    <property type="molecule type" value="Genomic_DNA"/>
</dbReference>
<dbReference type="KEGG" id="tun:J9260_07765"/>
<evidence type="ECO:0000313" key="3">
    <source>
        <dbReference type="Proteomes" id="UP000672009"/>
    </source>
</evidence>
<reference evidence="2" key="1">
    <citation type="submission" date="2021-04" db="EMBL/GenBank/DDBJ databases">
        <title>Genomics, taxonomy and metabolism of representatives of sulfur bacteria of the genus Thiothrix: Thiothrix fructosivorans QT, Thiothrix unzii A1T and three new species, Thiothrix subterranea sp. nov., Thiothrix litoralis sp. nov. and 'Candidatus Thiothrix anitrata' sp. nov.</title>
        <authorList>
            <person name="Ravin N.V."/>
            <person name="Smolyakov D."/>
            <person name="Rudenko T.S."/>
            <person name="Mardanov A.V."/>
            <person name="Beletsky A.V."/>
            <person name="Markov N.D."/>
            <person name="Fomenkov A.I."/>
            <person name="Roberts R.J."/>
            <person name="Karnachuk O.V."/>
            <person name="Novikov A."/>
            <person name="Grabovich M.Y."/>
        </authorList>
    </citation>
    <scope>NUCLEOTIDE SEQUENCE</scope>
    <source>
        <strain evidence="2">A1</strain>
    </source>
</reference>
<keyword evidence="1" id="KW-0812">Transmembrane</keyword>
<keyword evidence="3" id="KW-1185">Reference proteome</keyword>
<feature type="transmembrane region" description="Helical" evidence="1">
    <location>
        <begin position="386"/>
        <end position="406"/>
    </location>
</feature>
<name>A0A975IIN1_9GAMM</name>
<evidence type="ECO:0000256" key="1">
    <source>
        <dbReference type="SAM" id="Phobius"/>
    </source>
</evidence>
<evidence type="ECO:0000313" key="2">
    <source>
        <dbReference type="EMBL" id="QTR54964.1"/>
    </source>
</evidence>
<protein>
    <submittedName>
        <fullName evidence="2">Uncharacterized protein</fullName>
    </submittedName>
</protein>
<dbReference type="RefSeq" id="WP_210220435.1">
    <property type="nucleotide sequence ID" value="NZ_CP072793.1"/>
</dbReference>
<accession>A0A975IIN1</accession>
<dbReference type="Proteomes" id="UP000672009">
    <property type="component" value="Chromosome"/>
</dbReference>
<feature type="transmembrane region" description="Helical" evidence="1">
    <location>
        <begin position="426"/>
        <end position="447"/>
    </location>
</feature>
<organism evidence="2 3">
    <name type="scientific">Thiothrix unzii</name>
    <dbReference type="NCBI Taxonomy" id="111769"/>
    <lineage>
        <taxon>Bacteria</taxon>
        <taxon>Pseudomonadati</taxon>
        <taxon>Pseudomonadota</taxon>
        <taxon>Gammaproteobacteria</taxon>
        <taxon>Thiotrichales</taxon>
        <taxon>Thiotrichaceae</taxon>
        <taxon>Thiothrix</taxon>
    </lineage>
</organism>
<dbReference type="AlphaFoldDB" id="A0A975IIN1"/>